<proteinExistence type="predicted"/>
<dbReference type="InterPro" id="IPR013783">
    <property type="entry name" value="Ig-like_fold"/>
</dbReference>
<keyword evidence="6" id="KW-0378">Hydrolase</keyword>
<dbReference type="PANTHER" id="PTHR19328">
    <property type="entry name" value="HEDGEHOG-INTERACTING PROTEIN"/>
    <property type="match status" value="1"/>
</dbReference>
<dbReference type="InterPro" id="IPR008999">
    <property type="entry name" value="Actin-crosslinking"/>
</dbReference>
<keyword evidence="1 3" id="KW-0732">Signal</keyword>
<dbReference type="InterPro" id="IPR022409">
    <property type="entry name" value="PKD/Chitinase_dom"/>
</dbReference>
<dbReference type="EMBL" id="BOPG01000044">
    <property type="protein sequence ID" value="GIJ59051.1"/>
    <property type="molecule type" value="Genomic_DNA"/>
</dbReference>
<dbReference type="Gene3D" id="2.60.120.260">
    <property type="entry name" value="Galactose-binding domain-like"/>
    <property type="match status" value="1"/>
</dbReference>
<feature type="region of interest" description="Disordered" evidence="2">
    <location>
        <begin position="198"/>
        <end position="230"/>
    </location>
</feature>
<keyword evidence="7" id="KW-1185">Reference proteome</keyword>
<dbReference type="Proteomes" id="UP000612585">
    <property type="component" value="Unassembled WGS sequence"/>
</dbReference>
<sequence length="941" mass="97996">MRNLPRVLAAGLLAAAGAAVALTTDATPAPADPVPPQDYQQVSLATGSAELGEPMSLAVLPNRSVVHTARNGTVRLTDAAGNTKVIGTIPVYSHDEEGMQGVAVDPGFASNRYIWLYYSPVLSTPAGDAPATGTSATWATWRGNLNLSRFTLNADDTINLGSERVVLQVPNDRGMCCHVGGDIDFDAAGNLYLTTGDDTNPFESSSYSPLDERTDRNPQYDAQRSSANTNDLRGKVLRITPQANGTYTVPAGNMFPAGTANTRPEIYAMGFRNPFRMSVDKPTGIVYLGDYGPDAGGPDPNRGPGGQVEFNRITAPGNYGWPYCTGTNTTAETYTEYTFPSGPAGAKYNCAGGPTNNSFRNTGQQTLPAAKPSWIRYGGEAGSPPEFGGGSESPMGGPVYRYNAALNSPVKFPQSLDGRYFAGEYGRRWIKAITVNSNGTYGEISAFPWTGTQVMDMAFGPDGALYVLDYGSGSNNQALYRVEYIGGGNRSPIAVANASPTSGPAPLTVQFTSTGSSDPEGGALTYLWTFGDGTTSTAANPSKTYTANGRYTPTLRVTDPTGLSATASTVVTVGNTAPTVNLTTPINGQLFNFGDTVSFTVGVSDPEDGTINCSRVTVAYLLGHDSHSHEITRTTGCSGTITVPTDGEHDAAANVYGVFQASYTDNGGLTSTSTRTLQPKHRQGEHFGTQSGVQIAAHAAAEGGSTAGFIENNDWIAYTPYALQPANRFTARVSSAGSGGTIEVRAGSSTGTLLGSVAVPVTGSWETFTNVTAALNPGPAGTTSLYLVFKGGAGNLFDVDAFTLDTGTTQPGGAATLKALVNNLFVTANNGTAPLIANKTTVGSLEQFDVVDQGGGVVALRARSNGMYVCAENGGANPLVANRAAVGAWERFVLVRNADGSESLRAEVNGMYVTAENAGAAPLVANRAAIGAWERFDLVTP</sequence>
<dbReference type="InterPro" id="IPR012938">
    <property type="entry name" value="Glc/Sorbosone_DH"/>
</dbReference>
<evidence type="ECO:0000313" key="6">
    <source>
        <dbReference type="EMBL" id="GIJ59051.1"/>
    </source>
</evidence>
<dbReference type="Gene3D" id="2.60.40.10">
    <property type="entry name" value="Immunoglobulins"/>
    <property type="match status" value="1"/>
</dbReference>
<dbReference type="InterPro" id="IPR008979">
    <property type="entry name" value="Galactose-bd-like_sf"/>
</dbReference>
<gene>
    <name evidence="6" type="ORF">Vau01_065670</name>
</gene>
<dbReference type="InterPro" id="IPR011042">
    <property type="entry name" value="6-blade_b-propeller_TolB-like"/>
</dbReference>
<dbReference type="CDD" id="cd04084">
    <property type="entry name" value="CBM6_xylanase-like"/>
    <property type="match status" value="1"/>
</dbReference>
<dbReference type="SUPFAM" id="SSF49785">
    <property type="entry name" value="Galactose-binding domain-like"/>
    <property type="match status" value="1"/>
</dbReference>
<feature type="compositionally biased region" description="Polar residues" evidence="2">
    <location>
        <begin position="220"/>
        <end position="230"/>
    </location>
</feature>
<dbReference type="Gene3D" id="2.80.10.50">
    <property type="match status" value="1"/>
</dbReference>
<dbReference type="Gene3D" id="2.120.10.30">
    <property type="entry name" value="TolB, C-terminal domain"/>
    <property type="match status" value="1"/>
</dbReference>
<dbReference type="Pfam" id="PF07995">
    <property type="entry name" value="GSDH"/>
    <property type="match status" value="1"/>
</dbReference>
<evidence type="ECO:0000256" key="1">
    <source>
        <dbReference type="ARBA" id="ARBA00022729"/>
    </source>
</evidence>
<dbReference type="SMART" id="SM00606">
    <property type="entry name" value="CBD_IV"/>
    <property type="match status" value="1"/>
</dbReference>
<comment type="caution">
    <text evidence="6">The sequence shown here is derived from an EMBL/GenBank/DDBJ whole genome shotgun (WGS) entry which is preliminary data.</text>
</comment>
<dbReference type="PANTHER" id="PTHR19328:SF75">
    <property type="entry name" value="ALDOSE SUGAR DEHYDROGENASE YLII"/>
    <property type="match status" value="1"/>
</dbReference>
<dbReference type="PROSITE" id="PS51175">
    <property type="entry name" value="CBM6"/>
    <property type="match status" value="1"/>
</dbReference>
<dbReference type="GO" id="GO:0016787">
    <property type="term" value="F:hydrolase activity"/>
    <property type="evidence" value="ECO:0007669"/>
    <property type="project" value="UniProtKB-KW"/>
</dbReference>
<evidence type="ECO:0000259" key="5">
    <source>
        <dbReference type="PROSITE" id="PS51175"/>
    </source>
</evidence>
<dbReference type="PROSITE" id="PS50093">
    <property type="entry name" value="PKD"/>
    <property type="match status" value="1"/>
</dbReference>
<dbReference type="AlphaFoldDB" id="A0A8J4E2K3"/>
<feature type="signal peptide" evidence="3">
    <location>
        <begin position="1"/>
        <end position="21"/>
    </location>
</feature>
<evidence type="ECO:0000313" key="7">
    <source>
        <dbReference type="Proteomes" id="UP000612585"/>
    </source>
</evidence>
<protein>
    <submittedName>
        <fullName evidence="6">Glycosyl hydrolase</fullName>
    </submittedName>
</protein>
<dbReference type="GO" id="GO:0030246">
    <property type="term" value="F:carbohydrate binding"/>
    <property type="evidence" value="ECO:0007669"/>
    <property type="project" value="InterPro"/>
</dbReference>
<evidence type="ECO:0000256" key="3">
    <source>
        <dbReference type="SAM" id="SignalP"/>
    </source>
</evidence>
<dbReference type="Pfam" id="PF18911">
    <property type="entry name" value="PKD_4"/>
    <property type="match status" value="1"/>
</dbReference>
<dbReference type="SUPFAM" id="SSF50952">
    <property type="entry name" value="Soluble quinoprotein glucose dehydrogenase"/>
    <property type="match status" value="1"/>
</dbReference>
<dbReference type="InterPro" id="IPR011041">
    <property type="entry name" value="Quinoprot_gluc/sorb_DH_b-prop"/>
</dbReference>
<dbReference type="InterPro" id="IPR005084">
    <property type="entry name" value="CBM6"/>
</dbReference>
<feature type="chain" id="PRO_5039695744" evidence="3">
    <location>
        <begin position="22"/>
        <end position="941"/>
    </location>
</feature>
<feature type="compositionally biased region" description="Polar residues" evidence="2">
    <location>
        <begin position="198"/>
        <end position="208"/>
    </location>
</feature>
<dbReference type="SMART" id="SM00089">
    <property type="entry name" value="PKD"/>
    <property type="match status" value="1"/>
</dbReference>
<evidence type="ECO:0000256" key="2">
    <source>
        <dbReference type="SAM" id="MobiDB-lite"/>
    </source>
</evidence>
<feature type="domain" description="PKD" evidence="4">
    <location>
        <begin position="492"/>
        <end position="573"/>
    </location>
</feature>
<dbReference type="InterPro" id="IPR006584">
    <property type="entry name" value="Cellulose-bd_IV"/>
</dbReference>
<accession>A0A8J4E2K3</accession>
<dbReference type="RefSeq" id="WP_204000678.1">
    <property type="nucleotide sequence ID" value="NZ_BOPG01000044.1"/>
</dbReference>
<evidence type="ECO:0000259" key="4">
    <source>
        <dbReference type="PROSITE" id="PS50093"/>
    </source>
</evidence>
<feature type="domain" description="CBM6" evidence="5">
    <location>
        <begin position="680"/>
        <end position="805"/>
    </location>
</feature>
<organism evidence="6 7">
    <name type="scientific">Virgisporangium aurantiacum</name>
    <dbReference type="NCBI Taxonomy" id="175570"/>
    <lineage>
        <taxon>Bacteria</taxon>
        <taxon>Bacillati</taxon>
        <taxon>Actinomycetota</taxon>
        <taxon>Actinomycetes</taxon>
        <taxon>Micromonosporales</taxon>
        <taxon>Micromonosporaceae</taxon>
        <taxon>Virgisporangium</taxon>
    </lineage>
</organism>
<dbReference type="InterPro" id="IPR000601">
    <property type="entry name" value="PKD_dom"/>
</dbReference>
<dbReference type="InterPro" id="IPR035986">
    <property type="entry name" value="PKD_dom_sf"/>
</dbReference>
<reference evidence="6" key="1">
    <citation type="submission" date="2021-01" db="EMBL/GenBank/DDBJ databases">
        <title>Whole genome shotgun sequence of Virgisporangium aurantiacum NBRC 16421.</title>
        <authorList>
            <person name="Komaki H."/>
            <person name="Tamura T."/>
        </authorList>
    </citation>
    <scope>NUCLEOTIDE SEQUENCE</scope>
    <source>
        <strain evidence="6">NBRC 16421</strain>
    </source>
</reference>
<name>A0A8J4E2K3_9ACTN</name>
<dbReference type="SUPFAM" id="SSF49299">
    <property type="entry name" value="PKD domain"/>
    <property type="match status" value="1"/>
</dbReference>
<dbReference type="GO" id="GO:0005975">
    <property type="term" value="P:carbohydrate metabolic process"/>
    <property type="evidence" value="ECO:0007669"/>
    <property type="project" value="UniProtKB-ARBA"/>
</dbReference>
<dbReference type="SUPFAM" id="SSF50405">
    <property type="entry name" value="Actin-crosslinking proteins"/>
    <property type="match status" value="1"/>
</dbReference>
<dbReference type="CDD" id="cd00146">
    <property type="entry name" value="PKD"/>
    <property type="match status" value="1"/>
</dbReference>
<dbReference type="CDD" id="cd00257">
    <property type="entry name" value="beta-trefoil_FSCN-like"/>
    <property type="match status" value="1"/>
</dbReference>
<dbReference type="Pfam" id="PF03422">
    <property type="entry name" value="CBM_6"/>
    <property type="match status" value="1"/>
</dbReference>